<name>A0A1D8IPA2_9GAMM</name>
<dbReference type="KEGG" id="aprs:BI364_10280"/>
<organism evidence="1 2">
    <name type="scientific">Acidihalobacter yilgarnensis</name>
    <dbReference type="NCBI Taxonomy" id="2819280"/>
    <lineage>
        <taxon>Bacteria</taxon>
        <taxon>Pseudomonadati</taxon>
        <taxon>Pseudomonadota</taxon>
        <taxon>Gammaproteobacteria</taxon>
        <taxon>Chromatiales</taxon>
        <taxon>Ectothiorhodospiraceae</taxon>
        <taxon>Acidihalobacter</taxon>
    </lineage>
</organism>
<keyword evidence="2" id="KW-1185">Reference proteome</keyword>
<accession>A0A1D8IPA2</accession>
<sequence length="103" mass="12211">MTVSCKNLAWTNKTQENWSRRRNKKLRKQIIRARKRERNRVQISEEIGLSYVAVCNIVKRYRAREDKGISALAPARRGRREGESRQASDSYALFSQHLMCWSR</sequence>
<protein>
    <submittedName>
        <fullName evidence="1">Uncharacterized protein</fullName>
    </submittedName>
</protein>
<dbReference type="EMBL" id="CP017415">
    <property type="protein sequence ID" value="AOU98296.1"/>
    <property type="molecule type" value="Genomic_DNA"/>
</dbReference>
<dbReference type="Proteomes" id="UP000095401">
    <property type="component" value="Chromosome"/>
</dbReference>
<evidence type="ECO:0000313" key="2">
    <source>
        <dbReference type="Proteomes" id="UP000095401"/>
    </source>
</evidence>
<reference evidence="2" key="1">
    <citation type="submission" date="2016-09" db="EMBL/GenBank/DDBJ databases">
        <title>Acidihalobacter prosperus F5.</title>
        <authorList>
            <person name="Khaleque H.N."/>
            <person name="Ramsay J.P."/>
            <person name="Kaksonen A.H."/>
            <person name="Boxall N.J."/>
            <person name="Watkin E.L.J."/>
        </authorList>
    </citation>
    <scope>NUCLEOTIDE SEQUENCE [LARGE SCALE GENOMIC DNA]</scope>
    <source>
        <strain evidence="2">F5</strain>
    </source>
</reference>
<gene>
    <name evidence="1" type="ORF">BI364_10280</name>
</gene>
<evidence type="ECO:0000313" key="1">
    <source>
        <dbReference type="EMBL" id="AOU98296.1"/>
    </source>
</evidence>
<proteinExistence type="predicted"/>
<dbReference type="AlphaFoldDB" id="A0A1D8IPA2"/>